<sequence>MRKTLLAGILALVCSASAYADVNGDLNNYFNKLGFEGNATGAAAWQGQAAGYMTGGNLFLRSPVKQMQVMSFTPPSLNAGCGGIDAYLGSFSFINSDQLQQFIKNLMANAQGYFFDLALQTVAPELKDAKDYLQKLAADMNSMNISSCQAAQGIIGGLWPKTQVSQQKVCQDIAGESNLFADWAASRQGCTVGGEMNSVLDKAGDKDKDRVLRNKNLMWELLGRNAMLDGDTELKEMVMNLTGTLIFDRNGAAKSLIPEVNHQGLLVALMKGGNVEIQRCVSSGDCLELKNGSVTISSNRALISRVRDMIGSIRDKLRTDEPLSAAEKGFIQSTSIPVLRYLVDPMQLSLNVDMLSSLSDYIAYDIMLQYLKELIEQAKLSLASRNYDEEVMKPLRANISESSRQVEALQQEVQVKSDALAEMDRQMSYLRQQTSSQLLDRYQQNYRFGGSEGGL</sequence>
<protein>
    <submittedName>
        <fullName evidence="3">Conjugative transfer: assembly</fullName>
    </submittedName>
</protein>
<name>A0A379SGE6_SALER</name>
<evidence type="ECO:0000256" key="2">
    <source>
        <dbReference type="SAM" id="SignalP"/>
    </source>
</evidence>
<reference evidence="3 4" key="1">
    <citation type="submission" date="2018-06" db="EMBL/GenBank/DDBJ databases">
        <authorList>
            <consortium name="Pathogen Informatics"/>
            <person name="Doyle S."/>
        </authorList>
    </citation>
    <scope>NUCLEOTIDE SEQUENCE [LARGE SCALE GENOMIC DNA]</scope>
    <source>
        <strain evidence="3 4">NCTC10718</strain>
    </source>
</reference>
<dbReference type="AlphaFoldDB" id="A0A379SGE6"/>
<dbReference type="NCBIfam" id="NF010279">
    <property type="entry name" value="PRK13723.1"/>
    <property type="match status" value="1"/>
</dbReference>
<evidence type="ECO:0000313" key="4">
    <source>
        <dbReference type="Proteomes" id="UP000254332"/>
    </source>
</evidence>
<keyword evidence="2" id="KW-0732">Signal</keyword>
<organism evidence="3 4">
    <name type="scientific">Salmonella enterica</name>
    <name type="common">Salmonella choleraesuis</name>
    <dbReference type="NCBI Taxonomy" id="28901"/>
    <lineage>
        <taxon>Bacteria</taxon>
        <taxon>Pseudomonadati</taxon>
        <taxon>Pseudomonadota</taxon>
        <taxon>Gammaproteobacteria</taxon>
        <taxon>Enterobacterales</taxon>
        <taxon>Enterobacteriaceae</taxon>
        <taxon>Salmonella</taxon>
    </lineage>
</organism>
<keyword evidence="1" id="KW-0175">Coiled coil</keyword>
<dbReference type="EMBL" id="UGWQ01000004">
    <property type="protein sequence ID" value="SUG27821.1"/>
    <property type="molecule type" value="Genomic_DNA"/>
</dbReference>
<evidence type="ECO:0000256" key="1">
    <source>
        <dbReference type="SAM" id="Coils"/>
    </source>
</evidence>
<dbReference type="InterPro" id="IPR010927">
    <property type="entry name" value="T4SS_TraH"/>
</dbReference>
<proteinExistence type="predicted"/>
<accession>A0A379SGE6</accession>
<gene>
    <name evidence="3" type="primary">traH</name>
    <name evidence="3" type="ORF">NCTC10718_05152</name>
</gene>
<feature type="signal peptide" evidence="2">
    <location>
        <begin position="1"/>
        <end position="20"/>
    </location>
</feature>
<dbReference type="Pfam" id="PF06122">
    <property type="entry name" value="TraH"/>
    <property type="match status" value="1"/>
</dbReference>
<evidence type="ECO:0000313" key="3">
    <source>
        <dbReference type="EMBL" id="SUG27821.1"/>
    </source>
</evidence>
<feature type="chain" id="PRO_5016772975" evidence="2">
    <location>
        <begin position="21"/>
        <end position="455"/>
    </location>
</feature>
<feature type="coiled-coil region" evidence="1">
    <location>
        <begin position="392"/>
        <end position="426"/>
    </location>
</feature>
<dbReference type="Proteomes" id="UP000254332">
    <property type="component" value="Unassembled WGS sequence"/>
</dbReference>